<dbReference type="FunFam" id="1.20.1560.10:FF:000010">
    <property type="entry name" value="Multidrug resistance-associated ABC transporter"/>
    <property type="match status" value="1"/>
</dbReference>
<dbReference type="CDD" id="cd03244">
    <property type="entry name" value="ABCC_MRP_domain2"/>
    <property type="match status" value="1"/>
</dbReference>
<evidence type="ECO:0000256" key="10">
    <source>
        <dbReference type="SAM" id="MobiDB-lite"/>
    </source>
</evidence>
<evidence type="ECO:0000256" key="11">
    <source>
        <dbReference type="SAM" id="Phobius"/>
    </source>
</evidence>
<dbReference type="PROSITE" id="PS50929">
    <property type="entry name" value="ABC_TM1F"/>
    <property type="match status" value="1"/>
</dbReference>
<dbReference type="AlphaFoldDB" id="A0A9P5V982"/>
<dbReference type="GO" id="GO:0016887">
    <property type="term" value="F:ATP hydrolysis activity"/>
    <property type="evidence" value="ECO:0007669"/>
    <property type="project" value="InterPro"/>
</dbReference>
<dbReference type="InterPro" id="IPR050173">
    <property type="entry name" value="ABC_transporter_C-like"/>
</dbReference>
<keyword evidence="6" id="KW-0067">ATP-binding</keyword>
<evidence type="ECO:0008006" key="16">
    <source>
        <dbReference type="Google" id="ProtNLM"/>
    </source>
</evidence>
<keyword evidence="15" id="KW-1185">Reference proteome</keyword>
<dbReference type="Gene3D" id="1.20.1560.10">
    <property type="entry name" value="ABC transporter type 1, transmembrane domain"/>
    <property type="match status" value="1"/>
</dbReference>
<dbReference type="GO" id="GO:0140359">
    <property type="term" value="F:ABC-type transporter activity"/>
    <property type="evidence" value="ECO:0007669"/>
    <property type="project" value="InterPro"/>
</dbReference>
<dbReference type="SUPFAM" id="SSF90123">
    <property type="entry name" value="ABC transporter transmembrane region"/>
    <property type="match status" value="1"/>
</dbReference>
<feature type="domain" description="ABC transporter" evidence="12">
    <location>
        <begin position="720"/>
        <end position="947"/>
    </location>
</feature>
<feature type="transmembrane region" description="Helical" evidence="11">
    <location>
        <begin position="630"/>
        <end position="648"/>
    </location>
</feature>
<accession>A0A9P5V982</accession>
<sequence>MADTYLAGILSRLCGNDASHTPWIDGNFTPCFHESIGRSNGSIPGRGRSPALRRPSLCILQAPPGDPTIGFQNASFSYAGKAEQAVMDRAHQAGIRLDGHHFQLKNLNLQFPVDELSIVTGPPGRGKPSMLLALLGEMNATRGCAFLPHRDNHAIDTATGLNNSIAYVAQQVWLLNDSIRNNILFGSAFVQTRYEQVVKMYVRRHDFEILEDSDEAEIGEQGVTLSGGQKQHVSLARAVYSRVGHILLDDYLSAVDVHTAKWLFIEYLMGPLMVGRALRLESCSGMVRSCGSPLEVLESGALNTDFLMDELAKDGDGDDKAVGVPGSSSSTGAAVQRGNVVDDSSVATVPVREKKKLIKVEGKAEGALTKEVYLTYFRTMGKNMFWTVLLSTLQVSSDAWLRVWAAAAKDEFNATSVFGSSAQIVLNPMQLIAKPMESLSYYLGVYAFLSVMYVASLILRESTQYMGSLRASRILHQKVLGRILHSPIRFFDTTPLGRITNRFTRDMDTVDQQVIIASANMMVDFLSTFTITGVTAYVTPQSPVPGLVISALFVTIAMFYNRTTRELKRHEATTNSPVYSHFAEPLNGVITIRAFGFEERFNTCYQELLDEHNRSYFYIWVCNRWLSIRVDVLSAFVSLFAGLFIVLQRHTIDAGAAGLSFTYSLAFTQHVLWFVRTLSYNEINMNCVERVQEYMTLPQEAPAIVESCRPPTGWPHQGEIRVQNLVMQYASDEPAVIRDISFHISPREKIGIVGRTGAGKSTLAVAFFRFTEMTSEKIEIDGVDISRIGVHDLRSNLTIIPQDPVLFFGTMRSNLDPFQEHGDAALWAVLKHIHLVSDISPNASTNSSTNNGTSSDTNNGFGNLDNENSKIIIDKAAASFDHATDAKIQATIRVSCHDATLLTIAHQLRTIIDFDRVIVMNHGKIVQMDTPGRLIREEGGVFRTICQRSGEFKLLLELATAAAKRRQNQS</sequence>
<keyword evidence="4" id="KW-0677">Repeat</keyword>
<protein>
    <recommendedName>
        <fullName evidence="16">P-loop containing nucleoside triphosphate hydrolase protein</fullName>
    </recommendedName>
</protein>
<dbReference type="EMBL" id="JAAAUQ010000714">
    <property type="protein sequence ID" value="KAF9148077.1"/>
    <property type="molecule type" value="Genomic_DNA"/>
</dbReference>
<dbReference type="InterPro" id="IPR027417">
    <property type="entry name" value="P-loop_NTPase"/>
</dbReference>
<keyword evidence="8 11" id="KW-0472">Membrane</keyword>
<dbReference type="PROSITE" id="PS50893">
    <property type="entry name" value="ABC_TRANSPORTER_2"/>
    <property type="match status" value="2"/>
</dbReference>
<dbReference type="InterPro" id="IPR036640">
    <property type="entry name" value="ABC1_TM_sf"/>
</dbReference>
<evidence type="ECO:0000313" key="14">
    <source>
        <dbReference type="EMBL" id="KAF9148077.1"/>
    </source>
</evidence>
<dbReference type="PANTHER" id="PTHR24223">
    <property type="entry name" value="ATP-BINDING CASSETTE SUB-FAMILY C"/>
    <property type="match status" value="1"/>
</dbReference>
<evidence type="ECO:0000256" key="8">
    <source>
        <dbReference type="ARBA" id="ARBA00023136"/>
    </source>
</evidence>
<dbReference type="SUPFAM" id="SSF52540">
    <property type="entry name" value="P-loop containing nucleoside triphosphate hydrolases"/>
    <property type="match status" value="2"/>
</dbReference>
<evidence type="ECO:0000259" key="13">
    <source>
        <dbReference type="PROSITE" id="PS50929"/>
    </source>
</evidence>
<reference evidence="14" key="1">
    <citation type="journal article" date="2020" name="Fungal Divers.">
        <title>Resolving the Mortierellaceae phylogeny through synthesis of multi-gene phylogenetics and phylogenomics.</title>
        <authorList>
            <person name="Vandepol N."/>
            <person name="Liber J."/>
            <person name="Desiro A."/>
            <person name="Na H."/>
            <person name="Kennedy M."/>
            <person name="Barry K."/>
            <person name="Grigoriev I.V."/>
            <person name="Miller A.N."/>
            <person name="O'Donnell K."/>
            <person name="Stajich J.E."/>
            <person name="Bonito G."/>
        </authorList>
    </citation>
    <scope>NUCLEOTIDE SEQUENCE</scope>
    <source>
        <strain evidence="14">NRRL 6426</strain>
    </source>
</reference>
<comment type="caution">
    <text evidence="14">The sequence shown here is derived from an EMBL/GenBank/DDBJ whole genome shotgun (WGS) entry which is preliminary data.</text>
</comment>
<keyword evidence="3 11" id="KW-0812">Transmembrane</keyword>
<dbReference type="PANTHER" id="PTHR24223:SF353">
    <property type="entry name" value="ABC TRANSPORTER ATP-BINDING PROTEIN_PERMEASE VMR1-RELATED"/>
    <property type="match status" value="1"/>
</dbReference>
<evidence type="ECO:0000256" key="5">
    <source>
        <dbReference type="ARBA" id="ARBA00022741"/>
    </source>
</evidence>
<dbReference type="Pfam" id="PF00664">
    <property type="entry name" value="ABC_membrane"/>
    <property type="match status" value="1"/>
</dbReference>
<evidence type="ECO:0000259" key="12">
    <source>
        <dbReference type="PROSITE" id="PS50893"/>
    </source>
</evidence>
<dbReference type="GO" id="GO:0005524">
    <property type="term" value="F:ATP binding"/>
    <property type="evidence" value="ECO:0007669"/>
    <property type="project" value="UniProtKB-KW"/>
</dbReference>
<evidence type="ECO:0000256" key="7">
    <source>
        <dbReference type="ARBA" id="ARBA00022989"/>
    </source>
</evidence>
<evidence type="ECO:0000256" key="6">
    <source>
        <dbReference type="ARBA" id="ARBA00022840"/>
    </source>
</evidence>
<dbReference type="GO" id="GO:0016020">
    <property type="term" value="C:membrane"/>
    <property type="evidence" value="ECO:0007669"/>
    <property type="project" value="UniProtKB-SubCell"/>
</dbReference>
<proteinExistence type="predicted"/>
<dbReference type="InterPro" id="IPR003439">
    <property type="entry name" value="ABC_transporter-like_ATP-bd"/>
</dbReference>
<keyword evidence="7 11" id="KW-1133">Transmembrane helix</keyword>
<evidence type="ECO:0000313" key="15">
    <source>
        <dbReference type="Proteomes" id="UP000748756"/>
    </source>
</evidence>
<dbReference type="OrthoDB" id="6500128at2759"/>
<keyword evidence="5" id="KW-0547">Nucleotide-binding</keyword>
<dbReference type="InterPro" id="IPR011527">
    <property type="entry name" value="ABC1_TM_dom"/>
</dbReference>
<dbReference type="CDD" id="cd18604">
    <property type="entry name" value="ABC_6TM_VMR1_D2_like"/>
    <property type="match status" value="1"/>
</dbReference>
<feature type="transmembrane region" description="Helical" evidence="11">
    <location>
        <begin position="514"/>
        <end position="538"/>
    </location>
</feature>
<feature type="region of interest" description="Disordered" evidence="10">
    <location>
        <begin position="841"/>
        <end position="861"/>
    </location>
</feature>
<evidence type="ECO:0000256" key="1">
    <source>
        <dbReference type="ARBA" id="ARBA00004141"/>
    </source>
</evidence>
<keyword evidence="2" id="KW-0813">Transport</keyword>
<dbReference type="SMART" id="SM00382">
    <property type="entry name" value="AAA"/>
    <property type="match status" value="2"/>
</dbReference>
<gene>
    <name evidence="14" type="ORF">BG015_010226</name>
</gene>
<dbReference type="Gene3D" id="3.40.50.300">
    <property type="entry name" value="P-loop containing nucleotide triphosphate hydrolases"/>
    <property type="match status" value="2"/>
</dbReference>
<keyword evidence="9" id="KW-0325">Glycoprotein</keyword>
<feature type="transmembrane region" description="Helical" evidence="11">
    <location>
        <begin position="439"/>
        <end position="459"/>
    </location>
</feature>
<dbReference type="Proteomes" id="UP000748756">
    <property type="component" value="Unassembled WGS sequence"/>
</dbReference>
<dbReference type="Pfam" id="PF00005">
    <property type="entry name" value="ABC_tran"/>
    <property type="match status" value="2"/>
</dbReference>
<evidence type="ECO:0000256" key="3">
    <source>
        <dbReference type="ARBA" id="ARBA00022692"/>
    </source>
</evidence>
<organism evidence="14 15">
    <name type="scientific">Linnemannia schmuckeri</name>
    <dbReference type="NCBI Taxonomy" id="64567"/>
    <lineage>
        <taxon>Eukaryota</taxon>
        <taxon>Fungi</taxon>
        <taxon>Fungi incertae sedis</taxon>
        <taxon>Mucoromycota</taxon>
        <taxon>Mortierellomycotina</taxon>
        <taxon>Mortierellomycetes</taxon>
        <taxon>Mortierellales</taxon>
        <taxon>Mortierellaceae</taxon>
        <taxon>Linnemannia</taxon>
    </lineage>
</organism>
<name>A0A9P5V982_9FUNG</name>
<feature type="domain" description="ABC transmembrane type-1" evidence="13">
    <location>
        <begin position="431"/>
        <end position="679"/>
    </location>
</feature>
<dbReference type="InterPro" id="IPR003593">
    <property type="entry name" value="AAA+_ATPase"/>
</dbReference>
<comment type="subcellular location">
    <subcellularLocation>
        <location evidence="1">Membrane</location>
        <topology evidence="1">Multi-pass membrane protein</topology>
    </subcellularLocation>
</comment>
<evidence type="ECO:0000256" key="2">
    <source>
        <dbReference type="ARBA" id="ARBA00022448"/>
    </source>
</evidence>
<feature type="transmembrane region" description="Helical" evidence="11">
    <location>
        <begin position="544"/>
        <end position="560"/>
    </location>
</feature>
<feature type="domain" description="ABC transporter" evidence="12">
    <location>
        <begin position="69"/>
        <end position="324"/>
    </location>
</feature>
<dbReference type="FunFam" id="3.40.50.300:FF:000630">
    <property type="entry name" value="ATP-binding cassette (ABC) transporter, putative"/>
    <property type="match status" value="1"/>
</dbReference>
<evidence type="ECO:0000256" key="9">
    <source>
        <dbReference type="ARBA" id="ARBA00023180"/>
    </source>
</evidence>
<evidence type="ECO:0000256" key="4">
    <source>
        <dbReference type="ARBA" id="ARBA00022737"/>
    </source>
</evidence>